<gene>
    <name evidence="1" type="ORF">PDMSB3_0221</name>
</gene>
<sequence>MPPPTIDPTDPKALMQELFSDERWPKDRFAEHLGQPLLDLCEALATCFRLMGPLNEAATRVETKRNLLVGAFVFGVLDDLVISTKLLLTGKLPAAGNLMRQVVEGIAMSILCSTDELLIIDTKSKQPPVMARYWEKVWDEDERTQGYRAVGQLGLNAVKLGVTADAVAQLRRAKKHYNAFSHCGTTTITHRVELHGARVFHLGGHFDEAKLKLYREELDSRIRLCQVLPALMERLTATLTPPAAPVAPAQRADSA</sequence>
<dbReference type="Proteomes" id="UP000325811">
    <property type="component" value="Plasmid pI"/>
</dbReference>
<accession>A0A5Q4ZI26</accession>
<keyword evidence="2" id="KW-1185">Reference proteome</keyword>
<dbReference type="KEGG" id="pdio:PDMSB3_0221.2"/>
<keyword evidence="1" id="KW-0614">Plasmid</keyword>
<organism evidence="1 2">
    <name type="scientific">Paraburkholderia dioscoreae</name>
    <dbReference type="NCBI Taxonomy" id="2604047"/>
    <lineage>
        <taxon>Bacteria</taxon>
        <taxon>Pseudomonadati</taxon>
        <taxon>Pseudomonadota</taxon>
        <taxon>Betaproteobacteria</taxon>
        <taxon>Burkholderiales</taxon>
        <taxon>Burkholderiaceae</taxon>
        <taxon>Paraburkholderia</taxon>
    </lineage>
</organism>
<name>A0A5Q4ZI26_9BURK</name>
<evidence type="ECO:0000313" key="2">
    <source>
        <dbReference type="Proteomes" id="UP000325811"/>
    </source>
</evidence>
<dbReference type="EMBL" id="LR699555">
    <property type="protein sequence ID" value="VVD31057.1"/>
    <property type="molecule type" value="Genomic_DNA"/>
</dbReference>
<protein>
    <submittedName>
        <fullName evidence="1">Uncharacterized protein</fullName>
    </submittedName>
</protein>
<reference evidence="1 2" key="1">
    <citation type="submission" date="2019-08" db="EMBL/GenBank/DDBJ databases">
        <authorList>
            <person name="Herpell B J."/>
        </authorList>
    </citation>
    <scope>NUCLEOTIDE SEQUENCE [LARGE SCALE GENOMIC DNA]</scope>
    <source>
        <strain evidence="2">Msb3</strain>
        <plasmid evidence="1 2">pI</plasmid>
    </source>
</reference>
<dbReference type="RefSeq" id="WP_165190028.1">
    <property type="nucleotide sequence ID" value="NZ_LR699555.1"/>
</dbReference>
<dbReference type="AlphaFoldDB" id="A0A5Q4ZI26"/>
<geneLocation type="plasmid" evidence="1 2">
    <name>pI</name>
</geneLocation>
<proteinExistence type="predicted"/>
<evidence type="ECO:0000313" key="1">
    <source>
        <dbReference type="EMBL" id="VVD31057.1"/>
    </source>
</evidence>